<dbReference type="EMBL" id="SSTE01016227">
    <property type="protein sequence ID" value="KAA0042043.1"/>
    <property type="molecule type" value="Genomic_DNA"/>
</dbReference>
<organism evidence="3 5">
    <name type="scientific">Cucumis melo var. makuwa</name>
    <name type="common">Oriental melon</name>
    <dbReference type="NCBI Taxonomy" id="1194695"/>
    <lineage>
        <taxon>Eukaryota</taxon>
        <taxon>Viridiplantae</taxon>
        <taxon>Streptophyta</taxon>
        <taxon>Embryophyta</taxon>
        <taxon>Tracheophyta</taxon>
        <taxon>Spermatophyta</taxon>
        <taxon>Magnoliopsida</taxon>
        <taxon>eudicotyledons</taxon>
        <taxon>Gunneridae</taxon>
        <taxon>Pentapetalae</taxon>
        <taxon>rosids</taxon>
        <taxon>fabids</taxon>
        <taxon>Cucurbitales</taxon>
        <taxon>Cucurbitaceae</taxon>
        <taxon>Benincaseae</taxon>
        <taxon>Cucumis</taxon>
    </lineage>
</organism>
<evidence type="ECO:0000313" key="3">
    <source>
        <dbReference type="EMBL" id="TYK17979.1"/>
    </source>
</evidence>
<accession>A0A5D3D3T4</accession>
<dbReference type="InterPro" id="IPR016197">
    <property type="entry name" value="Chromo-like_dom_sf"/>
</dbReference>
<feature type="domain" description="Tf2-1-like SH3-like" evidence="1">
    <location>
        <begin position="58"/>
        <end position="95"/>
    </location>
</feature>
<evidence type="ECO:0000259" key="1">
    <source>
        <dbReference type="Pfam" id="PF24626"/>
    </source>
</evidence>
<dbReference type="Proteomes" id="UP000321393">
    <property type="component" value="Unassembled WGS sequence"/>
</dbReference>
<dbReference type="Proteomes" id="UP000321947">
    <property type="component" value="Unassembled WGS sequence"/>
</dbReference>
<name>A0A5D3D3T4_CUCMM</name>
<evidence type="ECO:0000313" key="2">
    <source>
        <dbReference type="EMBL" id="KAA0042043.1"/>
    </source>
</evidence>
<dbReference type="InterPro" id="IPR056924">
    <property type="entry name" value="SH3_Tf2-1"/>
</dbReference>
<evidence type="ECO:0000313" key="4">
    <source>
        <dbReference type="Proteomes" id="UP000321393"/>
    </source>
</evidence>
<reference evidence="4 5" key="1">
    <citation type="submission" date="2019-08" db="EMBL/GenBank/DDBJ databases">
        <title>Draft genome sequences of two oriental melons (Cucumis melo L. var makuwa).</title>
        <authorList>
            <person name="Kwon S.-Y."/>
        </authorList>
    </citation>
    <scope>NUCLEOTIDE SEQUENCE [LARGE SCALE GENOMIC DNA]</scope>
    <source>
        <strain evidence="5">cv. Chang Bougi</strain>
        <strain evidence="4">cv. SW 3</strain>
        <tissue evidence="3">Leaf</tissue>
    </source>
</reference>
<dbReference type="SUPFAM" id="SSF54160">
    <property type="entry name" value="Chromo domain-like"/>
    <property type="match status" value="1"/>
</dbReference>
<dbReference type="OrthoDB" id="2020640at2759"/>
<comment type="caution">
    <text evidence="3">The sequence shown here is derived from an EMBL/GenBank/DDBJ whole genome shotgun (WGS) entry which is preliminary data.</text>
</comment>
<dbReference type="Pfam" id="PF24626">
    <property type="entry name" value="SH3_Tf2-1"/>
    <property type="match status" value="1"/>
</dbReference>
<sequence>MNQQPTTPSTLIVPYEGPNPSALKFAKQWHEEQDISKACLENVARQMKKWADERRRSKEYEVGEKVVGKAAYRLELPRKLKNHNFFHISMRKPFHEDQEDPSKSETFRAPTRVVIEFDRKIREILAKRKIRKRGVPNYTEYLIVWEGLPKSEAS</sequence>
<evidence type="ECO:0000313" key="5">
    <source>
        <dbReference type="Proteomes" id="UP000321947"/>
    </source>
</evidence>
<dbReference type="AlphaFoldDB" id="A0A5D3D3T4"/>
<dbReference type="EMBL" id="SSTD01007940">
    <property type="protein sequence ID" value="TYK17979.1"/>
    <property type="molecule type" value="Genomic_DNA"/>
</dbReference>
<gene>
    <name evidence="3" type="ORF">E5676_scaffold306G002850</name>
    <name evidence="2" type="ORF">E6C27_scaffold67G004970</name>
</gene>
<proteinExistence type="predicted"/>
<protein>
    <recommendedName>
        <fullName evidence="1">Tf2-1-like SH3-like domain-containing protein</fullName>
    </recommendedName>
</protein>